<dbReference type="AlphaFoldDB" id="A0AAV2MJK4"/>
<evidence type="ECO:0000256" key="1">
    <source>
        <dbReference type="SAM" id="MobiDB-lite"/>
    </source>
</evidence>
<proteinExistence type="predicted"/>
<evidence type="ECO:0000313" key="2">
    <source>
        <dbReference type="EMBL" id="CAL1613294.1"/>
    </source>
</evidence>
<dbReference type="EMBL" id="OZ035830">
    <property type="protein sequence ID" value="CAL1613294.1"/>
    <property type="molecule type" value="Genomic_DNA"/>
</dbReference>
<feature type="region of interest" description="Disordered" evidence="1">
    <location>
        <begin position="56"/>
        <end position="81"/>
    </location>
</feature>
<name>A0AAV2MJK4_KNICA</name>
<dbReference type="Proteomes" id="UP001497482">
    <property type="component" value="Chromosome 8"/>
</dbReference>
<keyword evidence="3" id="KW-1185">Reference proteome</keyword>
<accession>A0AAV2MJK4</accession>
<evidence type="ECO:0000313" key="3">
    <source>
        <dbReference type="Proteomes" id="UP001497482"/>
    </source>
</evidence>
<sequence length="81" mass="9126">MYSSHSHSVVHRVSQDGEYTWDVHVLLGGSRRATLSPRTLDQQQATGHDRKMYISTKGQRRRVGSRQPSALTPAACLTYEN</sequence>
<reference evidence="2 3" key="1">
    <citation type="submission" date="2024-04" db="EMBL/GenBank/DDBJ databases">
        <authorList>
            <person name="Waldvogel A.-M."/>
            <person name="Schoenle A."/>
        </authorList>
    </citation>
    <scope>NUCLEOTIDE SEQUENCE [LARGE SCALE GENOMIC DNA]</scope>
</reference>
<gene>
    <name evidence="2" type="ORF">KC01_LOCUS39533</name>
</gene>
<organism evidence="2 3">
    <name type="scientific">Knipowitschia caucasica</name>
    <name type="common">Caucasian dwarf goby</name>
    <name type="synonym">Pomatoschistus caucasicus</name>
    <dbReference type="NCBI Taxonomy" id="637954"/>
    <lineage>
        <taxon>Eukaryota</taxon>
        <taxon>Metazoa</taxon>
        <taxon>Chordata</taxon>
        <taxon>Craniata</taxon>
        <taxon>Vertebrata</taxon>
        <taxon>Euteleostomi</taxon>
        <taxon>Actinopterygii</taxon>
        <taxon>Neopterygii</taxon>
        <taxon>Teleostei</taxon>
        <taxon>Neoteleostei</taxon>
        <taxon>Acanthomorphata</taxon>
        <taxon>Gobiaria</taxon>
        <taxon>Gobiiformes</taxon>
        <taxon>Gobioidei</taxon>
        <taxon>Gobiidae</taxon>
        <taxon>Gobiinae</taxon>
        <taxon>Knipowitschia</taxon>
    </lineage>
</organism>
<protein>
    <submittedName>
        <fullName evidence="2">Uncharacterized protein</fullName>
    </submittedName>
</protein>